<dbReference type="PANTHER" id="PTHR12435">
    <property type="match status" value="1"/>
</dbReference>
<evidence type="ECO:0000256" key="1">
    <source>
        <dbReference type="ARBA" id="ARBA00022741"/>
    </source>
</evidence>
<dbReference type="Pfam" id="PF08433">
    <property type="entry name" value="KTI12"/>
    <property type="match status" value="1"/>
</dbReference>
<dbReference type="GO" id="GO:0006400">
    <property type="term" value="P:tRNA modification"/>
    <property type="evidence" value="ECO:0007669"/>
    <property type="project" value="UniProtKB-ARBA"/>
</dbReference>
<dbReference type="InterPro" id="IPR027417">
    <property type="entry name" value="P-loop_NTPase"/>
</dbReference>
<dbReference type="GO" id="GO:0005524">
    <property type="term" value="F:ATP binding"/>
    <property type="evidence" value="ECO:0007669"/>
    <property type="project" value="UniProtKB-KW"/>
</dbReference>
<keyword evidence="2" id="KW-0067">ATP-binding</keyword>
<dbReference type="FunFam" id="3.40.50.300:FF:000827">
    <property type="entry name" value="KTI12 chromatin-associated homolog"/>
    <property type="match status" value="1"/>
</dbReference>
<accession>A0A1Y1K590</accession>
<evidence type="ECO:0000313" key="5">
    <source>
        <dbReference type="EMBL" id="JAV53997.1"/>
    </source>
</evidence>
<name>A0A1Y1K590_PHOPY</name>
<comment type="similarity">
    <text evidence="3">Belongs to the KTI12 family.</text>
</comment>
<keyword evidence="1" id="KW-0547">Nucleotide-binding</keyword>
<organism evidence="5">
    <name type="scientific">Photinus pyralis</name>
    <name type="common">Common eastern firefly</name>
    <name type="synonym">Lampyris pyralis</name>
    <dbReference type="NCBI Taxonomy" id="7054"/>
    <lineage>
        <taxon>Eukaryota</taxon>
        <taxon>Metazoa</taxon>
        <taxon>Ecdysozoa</taxon>
        <taxon>Arthropoda</taxon>
        <taxon>Hexapoda</taxon>
        <taxon>Insecta</taxon>
        <taxon>Pterygota</taxon>
        <taxon>Neoptera</taxon>
        <taxon>Endopterygota</taxon>
        <taxon>Coleoptera</taxon>
        <taxon>Polyphaga</taxon>
        <taxon>Elateriformia</taxon>
        <taxon>Elateroidea</taxon>
        <taxon>Lampyridae</taxon>
        <taxon>Lampyrinae</taxon>
        <taxon>Photinus</taxon>
    </lineage>
</organism>
<evidence type="ECO:0000256" key="2">
    <source>
        <dbReference type="ARBA" id="ARBA00022840"/>
    </source>
</evidence>
<dbReference type="EMBL" id="GEZM01098082">
    <property type="protein sequence ID" value="JAV53997.1"/>
    <property type="molecule type" value="Transcribed_RNA"/>
</dbReference>
<dbReference type="AlphaFoldDB" id="A0A1Y1K590"/>
<sequence length="278" mass="31721">MPLIIVTGIPSSGKTTRVREIEKFFIDNNKNVEIVSEEEQIVKAGFEKNAVYLDASKEKHIRGLLKSEVLKLLGPNSVVILDGSNYIKGYRYELYCAAKANKCTQCTVHTEINRDVAWDFNENRPDESQKYTREVFDALVMRYEDPDSKNRWDSPLFMAFPTDPLNLQAMAECLLDKKPPAPNQSTQNAPLSATNFLYDLDKVTKEITDSIVKAKTMGAKGEIKIPGYENLRLNVANVTIPQLMMLRRQYITYSKMHAPEVAQIPQLYIQYLKNSFNL</sequence>
<proteinExistence type="inferred from homology"/>
<dbReference type="Gene3D" id="3.40.50.300">
    <property type="entry name" value="P-loop containing nucleotide triphosphate hydrolases"/>
    <property type="match status" value="1"/>
</dbReference>
<evidence type="ECO:0000256" key="3">
    <source>
        <dbReference type="ARBA" id="ARBA00025768"/>
    </source>
</evidence>
<dbReference type="SUPFAM" id="SSF52540">
    <property type="entry name" value="P-loop containing nucleoside triphosphate hydrolases"/>
    <property type="match status" value="1"/>
</dbReference>
<evidence type="ECO:0000256" key="4">
    <source>
        <dbReference type="ARBA" id="ARBA00026170"/>
    </source>
</evidence>
<reference evidence="5" key="1">
    <citation type="journal article" date="2016" name="Sci. Rep.">
        <title>Molecular characterization of firefly nuptial gifts: a multi-omics approach sheds light on postcopulatory sexual selection.</title>
        <authorList>
            <person name="Al-Wathiqui N."/>
            <person name="Fallon T.R."/>
            <person name="South A."/>
            <person name="Weng J.K."/>
            <person name="Lewis S.M."/>
        </authorList>
    </citation>
    <scope>NUCLEOTIDE SEQUENCE</scope>
</reference>
<protein>
    <recommendedName>
        <fullName evidence="4">Protein KTI12 homolog</fullName>
    </recommendedName>
</protein>
<dbReference type="InterPro" id="IPR013641">
    <property type="entry name" value="KTI12/PSTK"/>
</dbReference>
<dbReference type="GO" id="GO:0006357">
    <property type="term" value="P:regulation of transcription by RNA polymerase II"/>
    <property type="evidence" value="ECO:0007669"/>
    <property type="project" value="UniProtKB-ARBA"/>
</dbReference>